<dbReference type="OrthoDB" id="8558695at2"/>
<keyword evidence="1" id="KW-0812">Transmembrane</keyword>
<proteinExistence type="predicted"/>
<name>A0A0R3KGD6_9BRAD</name>
<keyword evidence="1" id="KW-0472">Membrane</keyword>
<feature type="chain" id="PRO_5006442075" description="PEP-CTERM protein-sorting domain-containing protein" evidence="2">
    <location>
        <begin position="24"/>
        <end position="228"/>
    </location>
</feature>
<evidence type="ECO:0000256" key="1">
    <source>
        <dbReference type="SAM" id="Phobius"/>
    </source>
</evidence>
<dbReference type="RefSeq" id="WP_057840224.1">
    <property type="nucleotide sequence ID" value="NZ_LLXZ01000215.1"/>
</dbReference>
<dbReference type="AlphaFoldDB" id="A0A0R3KGD6"/>
<dbReference type="Proteomes" id="UP000050863">
    <property type="component" value="Unassembled WGS sequence"/>
</dbReference>
<keyword evidence="1" id="KW-1133">Transmembrane helix</keyword>
<evidence type="ECO:0000256" key="2">
    <source>
        <dbReference type="SAM" id="SignalP"/>
    </source>
</evidence>
<comment type="caution">
    <text evidence="3">The sequence shown here is derived from an EMBL/GenBank/DDBJ whole genome shotgun (WGS) entry which is preliminary data.</text>
</comment>
<protein>
    <recommendedName>
        <fullName evidence="5">PEP-CTERM protein-sorting domain-containing protein</fullName>
    </recommendedName>
</protein>
<gene>
    <name evidence="3" type="ORF">CQ12_04285</name>
</gene>
<organism evidence="3 4">
    <name type="scientific">Bradyrhizobium jicamae</name>
    <dbReference type="NCBI Taxonomy" id="280332"/>
    <lineage>
        <taxon>Bacteria</taxon>
        <taxon>Pseudomonadati</taxon>
        <taxon>Pseudomonadota</taxon>
        <taxon>Alphaproteobacteria</taxon>
        <taxon>Hyphomicrobiales</taxon>
        <taxon>Nitrobacteraceae</taxon>
        <taxon>Bradyrhizobium</taxon>
    </lineage>
</organism>
<dbReference type="STRING" id="280332.CQ12_04285"/>
<sequence length="228" mass="23698">MRKSIMAIATVVTSLSFGTAANAALVDISVAGAGVGTATGQNFNSIPASTVVNAPTHFVIGDWTFDTGAQPVQVNIGSTGNGAQPFQTVGNYLSVLGSGTENITFANQLSSFSFFWGSIDDYNTITFHTTLGDETYNGAQVAALVGDGVQATGCQVLTNCNRLFTFTGNGASFTGFSISSSQNSFELTNISAVPEASTWAMMILGFFGLGFLGYRKSSQNSGRSLRIA</sequence>
<evidence type="ECO:0000313" key="4">
    <source>
        <dbReference type="Proteomes" id="UP000050863"/>
    </source>
</evidence>
<feature type="signal peptide" evidence="2">
    <location>
        <begin position="1"/>
        <end position="23"/>
    </location>
</feature>
<keyword evidence="4" id="KW-1185">Reference proteome</keyword>
<evidence type="ECO:0008006" key="5">
    <source>
        <dbReference type="Google" id="ProtNLM"/>
    </source>
</evidence>
<dbReference type="EMBL" id="LLXZ01000215">
    <property type="protein sequence ID" value="KRQ94752.1"/>
    <property type="molecule type" value="Genomic_DNA"/>
</dbReference>
<evidence type="ECO:0000313" key="3">
    <source>
        <dbReference type="EMBL" id="KRQ94752.1"/>
    </source>
</evidence>
<accession>A0A0R3KGD6</accession>
<keyword evidence="2" id="KW-0732">Signal</keyword>
<reference evidence="3 4" key="1">
    <citation type="submission" date="2014-03" db="EMBL/GenBank/DDBJ databases">
        <title>Bradyrhizobium valentinum sp. nov., isolated from effective nodules of Lupinus mariae-josephae, a lupine endemic of basic-lime soils in Eastern Spain.</title>
        <authorList>
            <person name="Duran D."/>
            <person name="Rey L."/>
            <person name="Navarro A."/>
            <person name="Busquets A."/>
            <person name="Imperial J."/>
            <person name="Ruiz-Argueso T."/>
        </authorList>
    </citation>
    <scope>NUCLEOTIDE SEQUENCE [LARGE SCALE GENOMIC DNA]</scope>
    <source>
        <strain evidence="3 4">PAC68</strain>
    </source>
</reference>
<feature type="transmembrane region" description="Helical" evidence="1">
    <location>
        <begin position="196"/>
        <end position="214"/>
    </location>
</feature>